<dbReference type="GO" id="GO:0006139">
    <property type="term" value="P:nucleobase-containing compound metabolic process"/>
    <property type="evidence" value="ECO:0007669"/>
    <property type="project" value="InterPro"/>
</dbReference>
<proteinExistence type="predicted"/>
<evidence type="ECO:0000313" key="3">
    <source>
        <dbReference type="Proteomes" id="UP000663722"/>
    </source>
</evidence>
<dbReference type="InterPro" id="IPR051086">
    <property type="entry name" value="RNase_D-like"/>
</dbReference>
<evidence type="ECO:0000313" key="2">
    <source>
        <dbReference type="EMBL" id="QTA93081.1"/>
    </source>
</evidence>
<dbReference type="InterPro" id="IPR010997">
    <property type="entry name" value="HRDC-like_sf"/>
</dbReference>
<organism evidence="2 3">
    <name type="scientific">Desulfonema magnum</name>
    <dbReference type="NCBI Taxonomy" id="45655"/>
    <lineage>
        <taxon>Bacteria</taxon>
        <taxon>Pseudomonadati</taxon>
        <taxon>Thermodesulfobacteriota</taxon>
        <taxon>Desulfobacteria</taxon>
        <taxon>Desulfobacterales</taxon>
        <taxon>Desulfococcaceae</taxon>
        <taxon>Desulfonema</taxon>
    </lineage>
</organism>
<dbReference type="KEGG" id="dmm:dnm_091780"/>
<reference evidence="2" key="1">
    <citation type="journal article" date="2021" name="Microb. Physiol.">
        <title>Proteogenomic Insights into the Physiology of Marine, Sulfate-Reducing, Filamentous Desulfonema limicola and Desulfonema magnum.</title>
        <authorList>
            <person name="Schnaars V."/>
            <person name="Wohlbrand L."/>
            <person name="Scheve S."/>
            <person name="Hinrichs C."/>
            <person name="Reinhardt R."/>
            <person name="Rabus R."/>
        </authorList>
    </citation>
    <scope>NUCLEOTIDE SEQUENCE</scope>
    <source>
        <strain evidence="2">4be13</strain>
    </source>
</reference>
<keyword evidence="2" id="KW-0378">Hydrolase</keyword>
<dbReference type="CDD" id="cd06142">
    <property type="entry name" value="RNaseD_exo"/>
    <property type="match status" value="1"/>
</dbReference>
<feature type="domain" description="HRDC" evidence="1">
    <location>
        <begin position="215"/>
        <end position="295"/>
    </location>
</feature>
<dbReference type="Pfam" id="PF01612">
    <property type="entry name" value="DNA_pol_A_exo1"/>
    <property type="match status" value="1"/>
</dbReference>
<dbReference type="InterPro" id="IPR002562">
    <property type="entry name" value="3'-5'_exonuclease_dom"/>
</dbReference>
<dbReference type="EMBL" id="CP061800">
    <property type="protein sequence ID" value="QTA93081.1"/>
    <property type="molecule type" value="Genomic_DNA"/>
</dbReference>
<keyword evidence="2" id="KW-0540">Nuclease</keyword>
<dbReference type="SMART" id="SM00341">
    <property type="entry name" value="HRDC"/>
    <property type="match status" value="1"/>
</dbReference>
<dbReference type="AlphaFoldDB" id="A0A975BWM2"/>
<protein>
    <submittedName>
        <fullName evidence="2">Exonuclease domain-containing protein, HRDC domain-containing</fullName>
    </submittedName>
</protein>
<dbReference type="Gene3D" id="3.30.420.10">
    <property type="entry name" value="Ribonuclease H-like superfamily/Ribonuclease H"/>
    <property type="match status" value="1"/>
</dbReference>
<dbReference type="SUPFAM" id="SSF47819">
    <property type="entry name" value="HRDC-like"/>
    <property type="match status" value="2"/>
</dbReference>
<dbReference type="RefSeq" id="WP_207680182.1">
    <property type="nucleotide sequence ID" value="NZ_CP061800.1"/>
</dbReference>
<dbReference type="PROSITE" id="PS50967">
    <property type="entry name" value="HRDC"/>
    <property type="match status" value="2"/>
</dbReference>
<dbReference type="GO" id="GO:0000166">
    <property type="term" value="F:nucleotide binding"/>
    <property type="evidence" value="ECO:0007669"/>
    <property type="project" value="InterPro"/>
</dbReference>
<gene>
    <name evidence="2" type="ORF">dnm_091780</name>
</gene>
<accession>A0A975BWM2</accession>
<keyword evidence="2" id="KW-0269">Exonuclease</keyword>
<dbReference type="Proteomes" id="UP000663722">
    <property type="component" value="Chromosome"/>
</dbReference>
<dbReference type="PANTHER" id="PTHR47649">
    <property type="entry name" value="RIBONUCLEASE D"/>
    <property type="match status" value="1"/>
</dbReference>
<dbReference type="SUPFAM" id="SSF53098">
    <property type="entry name" value="Ribonuclease H-like"/>
    <property type="match status" value="1"/>
</dbReference>
<keyword evidence="3" id="KW-1185">Reference proteome</keyword>
<dbReference type="GO" id="GO:0008408">
    <property type="term" value="F:3'-5' exonuclease activity"/>
    <property type="evidence" value="ECO:0007669"/>
    <property type="project" value="InterPro"/>
</dbReference>
<sequence>MKDNNKLAYQIINTESELRELATALEKEKTVAVDLEADSMYHFKEKVCLLQIAAKQANIIIDPLQINDLSPLKPIFFRHDIRKIFHGADYDVRSLYRDFNIEINNLFDTQIACRFLGIPETGLEAVLQKQFHISLDKKYQKKDWSQRPLPEDMMDYAAKDAVYLVPLAKLLEKRLEKKGRLSWVYEECHDLSKVRCASSDDDPLYLRFKGAGRLRPRNLAVLESLLQFRKQIAEKKDKPLFKIFGNNSLMRIATAKPVTLQHLERIKALSRKQTAMYGDIIVARVRKALKIPAKDLPVYPRKKGPVLSPKVPERVKAIKRWRDARAKKLDIDPALICNKALISVIAVQNPRNTEEIESIEEMKNWQQEAFGRDIVTVLRKVR</sequence>
<evidence type="ECO:0000259" key="1">
    <source>
        <dbReference type="PROSITE" id="PS50967"/>
    </source>
</evidence>
<dbReference type="InterPro" id="IPR002121">
    <property type="entry name" value="HRDC_dom"/>
</dbReference>
<feature type="domain" description="HRDC" evidence="1">
    <location>
        <begin position="308"/>
        <end position="382"/>
    </location>
</feature>
<dbReference type="SMART" id="SM00474">
    <property type="entry name" value="35EXOc"/>
    <property type="match status" value="1"/>
</dbReference>
<dbReference type="InterPro" id="IPR012337">
    <property type="entry name" value="RNaseH-like_sf"/>
</dbReference>
<dbReference type="InterPro" id="IPR036397">
    <property type="entry name" value="RNaseH_sf"/>
</dbReference>
<dbReference type="PANTHER" id="PTHR47649:SF1">
    <property type="entry name" value="RIBONUCLEASE D"/>
    <property type="match status" value="1"/>
</dbReference>
<dbReference type="GO" id="GO:0003676">
    <property type="term" value="F:nucleic acid binding"/>
    <property type="evidence" value="ECO:0007669"/>
    <property type="project" value="InterPro"/>
</dbReference>
<name>A0A975BWM2_9BACT</name>
<dbReference type="Pfam" id="PF00570">
    <property type="entry name" value="HRDC"/>
    <property type="match status" value="2"/>
</dbReference>
<dbReference type="InterPro" id="IPR044876">
    <property type="entry name" value="HRDC_dom_sf"/>
</dbReference>
<dbReference type="Gene3D" id="1.10.150.80">
    <property type="entry name" value="HRDC domain"/>
    <property type="match status" value="2"/>
</dbReference>